<feature type="domain" description="C2H2-type" evidence="13">
    <location>
        <begin position="113"/>
        <end position="141"/>
    </location>
</feature>
<dbReference type="InterPro" id="IPR036236">
    <property type="entry name" value="Znf_C2H2_sf"/>
</dbReference>
<keyword evidence="3" id="KW-0479">Metal-binding</keyword>
<keyword evidence="4" id="KW-0677">Repeat</keyword>
<evidence type="ECO:0000256" key="8">
    <source>
        <dbReference type="ARBA" id="ARBA00023125"/>
    </source>
</evidence>
<dbReference type="GO" id="GO:0000977">
    <property type="term" value="F:RNA polymerase II transcription regulatory region sequence-specific DNA binding"/>
    <property type="evidence" value="ECO:0007669"/>
    <property type="project" value="TreeGrafter"/>
</dbReference>
<dbReference type="FunFam" id="3.30.160.60:FF:002343">
    <property type="entry name" value="Zinc finger protein 33A"/>
    <property type="match status" value="1"/>
</dbReference>
<dbReference type="FunFam" id="3.30.160.60:FF:000176">
    <property type="entry name" value="zinc finger protein 70"/>
    <property type="match status" value="1"/>
</dbReference>
<evidence type="ECO:0000256" key="2">
    <source>
        <dbReference type="ARBA" id="ARBA00006991"/>
    </source>
</evidence>
<dbReference type="Pfam" id="PF00096">
    <property type="entry name" value="zf-C2H2"/>
    <property type="match status" value="3"/>
</dbReference>
<dbReference type="AlphaFoldDB" id="A0A3Q4BHZ9"/>
<evidence type="ECO:0000256" key="4">
    <source>
        <dbReference type="ARBA" id="ARBA00022737"/>
    </source>
</evidence>
<feature type="domain" description="C2H2-type" evidence="13">
    <location>
        <begin position="85"/>
        <end position="112"/>
    </location>
</feature>
<evidence type="ECO:0000259" key="13">
    <source>
        <dbReference type="PROSITE" id="PS50157"/>
    </source>
</evidence>
<dbReference type="GO" id="GO:0008270">
    <property type="term" value="F:zinc ion binding"/>
    <property type="evidence" value="ECO:0007669"/>
    <property type="project" value="UniProtKB-KW"/>
</dbReference>
<feature type="domain" description="C2H2-type" evidence="13">
    <location>
        <begin position="57"/>
        <end position="84"/>
    </location>
</feature>
<dbReference type="SUPFAM" id="SSF57667">
    <property type="entry name" value="beta-beta-alpha zinc fingers"/>
    <property type="match status" value="2"/>
</dbReference>
<organism evidence="14 15">
    <name type="scientific">Mola mola</name>
    <name type="common">Ocean sunfish</name>
    <name type="synonym">Tetraodon mola</name>
    <dbReference type="NCBI Taxonomy" id="94237"/>
    <lineage>
        <taxon>Eukaryota</taxon>
        <taxon>Metazoa</taxon>
        <taxon>Chordata</taxon>
        <taxon>Craniata</taxon>
        <taxon>Vertebrata</taxon>
        <taxon>Euteleostomi</taxon>
        <taxon>Actinopterygii</taxon>
        <taxon>Neopterygii</taxon>
        <taxon>Teleostei</taxon>
        <taxon>Neoteleostei</taxon>
        <taxon>Acanthomorphata</taxon>
        <taxon>Eupercaria</taxon>
        <taxon>Tetraodontiformes</taxon>
        <taxon>Molidae</taxon>
        <taxon>Mola</taxon>
    </lineage>
</organism>
<dbReference type="FunFam" id="3.30.160.60:FF:000193">
    <property type="entry name" value="Zinc finger protein 300"/>
    <property type="match status" value="1"/>
</dbReference>
<dbReference type="Proteomes" id="UP000261620">
    <property type="component" value="Unplaced"/>
</dbReference>
<dbReference type="OMA" id="HPEMSTE"/>
<evidence type="ECO:0000256" key="9">
    <source>
        <dbReference type="ARBA" id="ARBA00023163"/>
    </source>
</evidence>
<dbReference type="GO" id="GO:0000981">
    <property type="term" value="F:DNA-binding transcription factor activity, RNA polymerase II-specific"/>
    <property type="evidence" value="ECO:0007669"/>
    <property type="project" value="TreeGrafter"/>
</dbReference>
<dbReference type="SMART" id="SM00355">
    <property type="entry name" value="ZnF_C2H2"/>
    <property type="match status" value="3"/>
</dbReference>
<keyword evidence="6" id="KW-0862">Zinc</keyword>
<dbReference type="InterPro" id="IPR050717">
    <property type="entry name" value="C2H2-ZF_Transcription_Reg"/>
</dbReference>
<keyword evidence="7" id="KW-0805">Transcription regulation</keyword>
<evidence type="ECO:0000256" key="10">
    <source>
        <dbReference type="ARBA" id="ARBA00023242"/>
    </source>
</evidence>
<accession>A0A3Q4BHZ9</accession>
<reference evidence="14" key="1">
    <citation type="submission" date="2025-08" db="UniProtKB">
        <authorList>
            <consortium name="Ensembl"/>
        </authorList>
    </citation>
    <scope>IDENTIFICATION</scope>
</reference>
<dbReference type="GO" id="GO:0005634">
    <property type="term" value="C:nucleus"/>
    <property type="evidence" value="ECO:0007669"/>
    <property type="project" value="UniProtKB-SubCell"/>
</dbReference>
<name>A0A3Q4BHZ9_MOLML</name>
<dbReference type="PROSITE" id="PS00028">
    <property type="entry name" value="ZINC_FINGER_C2H2_1"/>
    <property type="match status" value="3"/>
</dbReference>
<evidence type="ECO:0000313" key="15">
    <source>
        <dbReference type="Proteomes" id="UP000261620"/>
    </source>
</evidence>
<dbReference type="Gene3D" id="3.30.160.60">
    <property type="entry name" value="Classic Zinc Finger"/>
    <property type="match status" value="3"/>
</dbReference>
<comment type="subcellular location">
    <subcellularLocation>
        <location evidence="1">Nucleus</location>
    </subcellularLocation>
</comment>
<evidence type="ECO:0000256" key="6">
    <source>
        <dbReference type="ARBA" id="ARBA00022833"/>
    </source>
</evidence>
<evidence type="ECO:0000256" key="11">
    <source>
        <dbReference type="PROSITE-ProRule" id="PRU00042"/>
    </source>
</evidence>
<dbReference type="PANTHER" id="PTHR14196:SF12">
    <property type="entry name" value="ZINC FINGER PROTEIN 208-LIKE"/>
    <property type="match status" value="1"/>
</dbReference>
<keyword evidence="10" id="KW-0539">Nucleus</keyword>
<comment type="similarity">
    <text evidence="2">Belongs to the krueppel C2H2-type zinc-finger protein family.</text>
</comment>
<feature type="region of interest" description="Disordered" evidence="12">
    <location>
        <begin position="1"/>
        <end position="38"/>
    </location>
</feature>
<dbReference type="InterPro" id="IPR013087">
    <property type="entry name" value="Znf_C2H2_type"/>
</dbReference>
<keyword evidence="8" id="KW-0238">DNA-binding</keyword>
<sequence>MSPATNRCADHCSPGNRSRAHLSVQEQTGGPGDDGGLYRLSGRRQYRSSSGAGKELFVCNYCGKAFNRPKKVEIHQRVHTGEKPFSCSTCGKMFSEAGNLRKHQRVHTGEKPYSCEMCGRGFAWIRNLKTHQQKRHPEMSTEELNCHLTGSLANPLCLQ</sequence>
<protein>
    <recommendedName>
        <fullName evidence="13">C2H2-type domain-containing protein</fullName>
    </recommendedName>
</protein>
<evidence type="ECO:0000313" key="14">
    <source>
        <dbReference type="Ensembl" id="ENSMMOP00000019280.1"/>
    </source>
</evidence>
<evidence type="ECO:0000256" key="3">
    <source>
        <dbReference type="ARBA" id="ARBA00022723"/>
    </source>
</evidence>
<evidence type="ECO:0000256" key="1">
    <source>
        <dbReference type="ARBA" id="ARBA00004123"/>
    </source>
</evidence>
<dbReference type="PROSITE" id="PS50157">
    <property type="entry name" value="ZINC_FINGER_C2H2_2"/>
    <property type="match status" value="3"/>
</dbReference>
<keyword evidence="9" id="KW-0804">Transcription</keyword>
<dbReference type="Ensembl" id="ENSMMOT00000019601.1">
    <property type="protein sequence ID" value="ENSMMOP00000019280.1"/>
    <property type="gene ID" value="ENSMMOG00000014589.1"/>
</dbReference>
<proteinExistence type="inferred from homology"/>
<dbReference type="PANTHER" id="PTHR14196">
    <property type="entry name" value="ODD-SKIPPED - RELATED"/>
    <property type="match status" value="1"/>
</dbReference>
<keyword evidence="5 11" id="KW-0863">Zinc-finger</keyword>
<reference evidence="14" key="2">
    <citation type="submission" date="2025-09" db="UniProtKB">
        <authorList>
            <consortium name="Ensembl"/>
        </authorList>
    </citation>
    <scope>IDENTIFICATION</scope>
</reference>
<evidence type="ECO:0000256" key="7">
    <source>
        <dbReference type="ARBA" id="ARBA00023015"/>
    </source>
</evidence>
<evidence type="ECO:0000256" key="12">
    <source>
        <dbReference type="SAM" id="MobiDB-lite"/>
    </source>
</evidence>
<dbReference type="STRING" id="94237.ENSMMOP00000019280"/>
<keyword evidence="15" id="KW-1185">Reference proteome</keyword>
<evidence type="ECO:0000256" key="5">
    <source>
        <dbReference type="ARBA" id="ARBA00022771"/>
    </source>
</evidence>